<organism evidence="9 10">
    <name type="scientific">Fasciola hepatica</name>
    <name type="common">Liver fluke</name>
    <dbReference type="NCBI Taxonomy" id="6192"/>
    <lineage>
        <taxon>Eukaryota</taxon>
        <taxon>Metazoa</taxon>
        <taxon>Spiralia</taxon>
        <taxon>Lophotrochozoa</taxon>
        <taxon>Platyhelminthes</taxon>
        <taxon>Trematoda</taxon>
        <taxon>Digenea</taxon>
        <taxon>Plagiorchiida</taxon>
        <taxon>Echinostomata</taxon>
        <taxon>Echinostomatoidea</taxon>
        <taxon>Fasciolidae</taxon>
        <taxon>Fasciola</taxon>
    </lineage>
</organism>
<dbReference type="SUPFAM" id="SSF48452">
    <property type="entry name" value="TPR-like"/>
    <property type="match status" value="1"/>
</dbReference>
<evidence type="ECO:0000256" key="8">
    <source>
        <dbReference type="ARBA" id="ARBA00041958"/>
    </source>
</evidence>
<gene>
    <name evidence="9" type="ORF">D915_008782</name>
</gene>
<keyword evidence="10" id="KW-1185">Reference proteome</keyword>
<dbReference type="GO" id="GO:0008017">
    <property type="term" value="F:microtubule binding"/>
    <property type="evidence" value="ECO:0007669"/>
    <property type="project" value="TreeGrafter"/>
</dbReference>
<evidence type="ECO:0000256" key="6">
    <source>
        <dbReference type="ARBA" id="ARBA00023212"/>
    </source>
</evidence>
<keyword evidence="4" id="KW-0677">Repeat</keyword>
<keyword evidence="5" id="KW-0802">TPR repeat</keyword>
<evidence type="ECO:0000256" key="7">
    <source>
        <dbReference type="ARBA" id="ARBA00039966"/>
    </source>
</evidence>
<evidence type="ECO:0000256" key="3">
    <source>
        <dbReference type="ARBA" id="ARBA00022490"/>
    </source>
</evidence>
<protein>
    <recommendedName>
        <fullName evidence="7">Regulator of microtubule dynamics protein 1</fullName>
    </recommendedName>
    <alternativeName>
        <fullName evidence="8">Protein FAM82B</fullName>
    </alternativeName>
</protein>
<evidence type="ECO:0000256" key="2">
    <source>
        <dbReference type="ARBA" id="ARBA00011375"/>
    </source>
</evidence>
<dbReference type="Gene3D" id="1.25.40.10">
    <property type="entry name" value="Tetratricopeptide repeat domain"/>
    <property type="match status" value="1"/>
</dbReference>
<evidence type="ECO:0000313" key="9">
    <source>
        <dbReference type="EMBL" id="THD20526.1"/>
    </source>
</evidence>
<dbReference type="InterPro" id="IPR011990">
    <property type="entry name" value="TPR-like_helical_dom_sf"/>
</dbReference>
<keyword evidence="3" id="KW-0963">Cytoplasm</keyword>
<dbReference type="PANTHER" id="PTHR16056">
    <property type="entry name" value="REGULATOR OF MICROTUBULE DYNAMICS PROTEIN"/>
    <property type="match status" value="1"/>
</dbReference>
<dbReference type="GO" id="GO:0097431">
    <property type="term" value="C:mitotic spindle pole"/>
    <property type="evidence" value="ECO:0007669"/>
    <property type="project" value="TreeGrafter"/>
</dbReference>
<dbReference type="GO" id="GO:0005737">
    <property type="term" value="C:cytoplasm"/>
    <property type="evidence" value="ECO:0007669"/>
    <property type="project" value="TreeGrafter"/>
</dbReference>
<proteinExistence type="predicted"/>
<comment type="subunit">
    <text evidence="2">Interacts with microtubules.</text>
</comment>
<evidence type="ECO:0000313" key="10">
    <source>
        <dbReference type="Proteomes" id="UP000230066"/>
    </source>
</evidence>
<comment type="subcellular location">
    <subcellularLocation>
        <location evidence="1">Cytoplasm</location>
        <location evidence="1">Cytoskeleton</location>
    </subcellularLocation>
</comment>
<evidence type="ECO:0000256" key="5">
    <source>
        <dbReference type="ARBA" id="ARBA00022803"/>
    </source>
</evidence>
<comment type="caution">
    <text evidence="9">The sequence shown here is derived from an EMBL/GenBank/DDBJ whole genome shotgun (WGS) entry which is preliminary data.</text>
</comment>
<dbReference type="InterPro" id="IPR049039">
    <property type="entry name" value="RMD1-3_a_helical_rpt"/>
</dbReference>
<dbReference type="GO" id="GO:0005876">
    <property type="term" value="C:spindle microtubule"/>
    <property type="evidence" value="ECO:0007669"/>
    <property type="project" value="TreeGrafter"/>
</dbReference>
<dbReference type="Pfam" id="PF21033">
    <property type="entry name" value="RMD1-3"/>
    <property type="match status" value="1"/>
</dbReference>
<dbReference type="PANTHER" id="PTHR16056:SF16">
    <property type="entry name" value="REGULATOR OF MICROTUBULE DYNAMICS PROTEIN 1"/>
    <property type="match status" value="1"/>
</dbReference>
<sequence>MEEIISRAEFYDKVDNFKGCSKLLLENLDKFPHPEFYWRLARCCYDEVYCMPQRPTKTVLKNQLGEMYNYAIKGYQMDPENARCLTWYGIAIDELAALDGMQQRAKKSIEFEPLWRKAISLDSTAVHAESALGIWYFCDVEFRKGKSPSSYELALQHLLRAEEIQPRMLVHNMLYLAKCYRCLKDVDNARQFCKYVIEYEGEGFRVDEAKSEVRSMLTSLP</sequence>
<evidence type="ECO:0000256" key="4">
    <source>
        <dbReference type="ARBA" id="ARBA00022737"/>
    </source>
</evidence>
<name>A0A4E0R2S4_FASHE</name>
<accession>A0A4E0R2S4</accession>
<dbReference type="AlphaFoldDB" id="A0A4E0R2S4"/>
<reference evidence="9" key="1">
    <citation type="submission" date="2019-03" db="EMBL/GenBank/DDBJ databases">
        <title>Improved annotation for the trematode Fasciola hepatica.</title>
        <authorList>
            <person name="Choi Y.-J."/>
            <person name="Martin J."/>
            <person name="Mitreva M."/>
        </authorList>
    </citation>
    <scope>NUCLEOTIDE SEQUENCE [LARGE SCALE GENOMIC DNA]</scope>
</reference>
<dbReference type="EMBL" id="JXXN02004524">
    <property type="protein sequence ID" value="THD20526.1"/>
    <property type="molecule type" value="Genomic_DNA"/>
</dbReference>
<keyword evidence="6" id="KW-0206">Cytoskeleton</keyword>
<dbReference type="Proteomes" id="UP000230066">
    <property type="component" value="Unassembled WGS sequence"/>
</dbReference>
<evidence type="ECO:0000256" key="1">
    <source>
        <dbReference type="ARBA" id="ARBA00004245"/>
    </source>
</evidence>